<reference evidence="2 3" key="1">
    <citation type="submission" date="2023-05" db="EMBL/GenBank/DDBJ databases">
        <title>[ruminococcus] sp. nov., isolated from a pig farm feces dump.</title>
        <authorList>
            <person name="Chang Y.-H."/>
        </authorList>
    </citation>
    <scope>NUCLEOTIDE SEQUENCE [LARGE SCALE GENOMIC DNA]</scope>
    <source>
        <strain evidence="2 3">YH-rum2234</strain>
    </source>
</reference>
<accession>A0AAP4BCI0</accession>
<dbReference type="AlphaFoldDB" id="A0AAP4BCI0"/>
<comment type="caution">
    <text evidence="2">The sequence shown here is derived from an EMBL/GenBank/DDBJ whole genome shotgun (WGS) entry which is preliminary data.</text>
</comment>
<gene>
    <name evidence="2" type="ORF">QJ036_11310</name>
</gene>
<evidence type="ECO:0000256" key="1">
    <source>
        <dbReference type="SAM" id="Phobius"/>
    </source>
</evidence>
<feature type="transmembrane region" description="Helical" evidence="1">
    <location>
        <begin position="48"/>
        <end position="66"/>
    </location>
</feature>
<dbReference type="Proteomes" id="UP001300383">
    <property type="component" value="Unassembled WGS sequence"/>
</dbReference>
<feature type="transmembrane region" description="Helical" evidence="1">
    <location>
        <begin position="98"/>
        <end position="122"/>
    </location>
</feature>
<organism evidence="2 3">
    <name type="scientific">Fusibacillus kribbianus</name>
    <dbReference type="NCBI Taxonomy" id="3044208"/>
    <lineage>
        <taxon>Bacteria</taxon>
        <taxon>Bacillati</taxon>
        <taxon>Bacillota</taxon>
        <taxon>Clostridia</taxon>
        <taxon>Lachnospirales</taxon>
        <taxon>Lachnospiraceae</taxon>
        <taxon>Fusibacillus</taxon>
    </lineage>
</organism>
<protein>
    <submittedName>
        <fullName evidence="2">Uncharacterized protein</fullName>
    </submittedName>
</protein>
<name>A0AAP4BCI0_9FIRM</name>
<feature type="transmembrane region" description="Helical" evidence="1">
    <location>
        <begin position="6"/>
        <end position="22"/>
    </location>
</feature>
<proteinExistence type="predicted"/>
<dbReference type="RefSeq" id="WP_283231481.1">
    <property type="nucleotide sequence ID" value="NZ_JASGBQ010000023.1"/>
</dbReference>
<evidence type="ECO:0000313" key="2">
    <source>
        <dbReference type="EMBL" id="MDI9243052.1"/>
    </source>
</evidence>
<dbReference type="EMBL" id="JASGBQ010000023">
    <property type="protein sequence ID" value="MDI9243052.1"/>
    <property type="molecule type" value="Genomic_DNA"/>
</dbReference>
<keyword evidence="1" id="KW-0812">Transmembrane</keyword>
<sequence length="131" mass="14249">MSTALLDSFQLIVAGYLLYIAIKGNGQMYRFGNLSEADQAAVHKPLRILYAIGGVIALAEFGIASLKSSMFTIVSTEAGSSITQNFSISGFSFLTYDLLGIISTVLNVCLILLLMGIFIWLYRKGPRDQKA</sequence>
<keyword evidence="1" id="KW-0472">Membrane</keyword>
<keyword evidence="1" id="KW-1133">Transmembrane helix</keyword>
<keyword evidence="3" id="KW-1185">Reference proteome</keyword>
<evidence type="ECO:0000313" key="3">
    <source>
        <dbReference type="Proteomes" id="UP001300383"/>
    </source>
</evidence>